<proteinExistence type="predicted"/>
<gene>
    <name evidence="1" type="ORF">GBAR_LOCUS8522</name>
</gene>
<evidence type="ECO:0000313" key="2">
    <source>
        <dbReference type="Proteomes" id="UP001174909"/>
    </source>
</evidence>
<accession>A0AA35WAI9</accession>
<reference evidence="1" key="1">
    <citation type="submission" date="2023-03" db="EMBL/GenBank/DDBJ databases">
        <authorList>
            <person name="Steffen K."/>
            <person name="Cardenas P."/>
        </authorList>
    </citation>
    <scope>NUCLEOTIDE SEQUENCE</scope>
</reference>
<protein>
    <submittedName>
        <fullName evidence="1">Uncharacterized protein</fullName>
    </submittedName>
</protein>
<organism evidence="1 2">
    <name type="scientific">Geodia barretti</name>
    <name type="common">Barrett's horny sponge</name>
    <dbReference type="NCBI Taxonomy" id="519541"/>
    <lineage>
        <taxon>Eukaryota</taxon>
        <taxon>Metazoa</taxon>
        <taxon>Porifera</taxon>
        <taxon>Demospongiae</taxon>
        <taxon>Heteroscleromorpha</taxon>
        <taxon>Tetractinellida</taxon>
        <taxon>Astrophorina</taxon>
        <taxon>Geodiidae</taxon>
        <taxon>Geodia</taxon>
    </lineage>
</organism>
<keyword evidence="2" id="KW-1185">Reference proteome</keyword>
<evidence type="ECO:0000313" key="1">
    <source>
        <dbReference type="EMBL" id="CAI8013449.1"/>
    </source>
</evidence>
<comment type="caution">
    <text evidence="1">The sequence shown here is derived from an EMBL/GenBank/DDBJ whole genome shotgun (WGS) entry which is preliminary data.</text>
</comment>
<sequence length="70" mass="7663">MTSLSGRETAHTAAATDCMHRVHSPPSPYSLVIRDSDLDDACQVWSCSWRVTGLHSLRLPLSPPPLSHPL</sequence>
<dbReference type="AlphaFoldDB" id="A0AA35WAI9"/>
<dbReference type="Proteomes" id="UP001174909">
    <property type="component" value="Unassembled WGS sequence"/>
</dbReference>
<name>A0AA35WAI9_GEOBA</name>
<dbReference type="EMBL" id="CASHTH010001261">
    <property type="protein sequence ID" value="CAI8013449.1"/>
    <property type="molecule type" value="Genomic_DNA"/>
</dbReference>